<dbReference type="AlphaFoldDB" id="A0A2N1PTL6"/>
<dbReference type="Pfam" id="PF00364">
    <property type="entry name" value="Biotin_lipoyl"/>
    <property type="match status" value="1"/>
</dbReference>
<dbReference type="PANTHER" id="PTHR47597">
    <property type="entry name" value="IS A MEMBER OF THE PF|00364 BIOTIN-REQUIRING ENZYMES FAMILY-RELATED"/>
    <property type="match status" value="1"/>
</dbReference>
<dbReference type="InterPro" id="IPR011053">
    <property type="entry name" value="Single_hybrid_motif"/>
</dbReference>
<comment type="caution">
    <text evidence="2">The sequence shown here is derived from an EMBL/GenBank/DDBJ whole genome shotgun (WGS) entry which is preliminary data.</text>
</comment>
<dbReference type="SUPFAM" id="SSF51230">
    <property type="entry name" value="Single hybrid motif"/>
    <property type="match status" value="1"/>
</dbReference>
<accession>A0A2N1PTL6</accession>
<dbReference type="InterPro" id="IPR053217">
    <property type="entry name" value="ACC_Biotin_Carrier"/>
</dbReference>
<protein>
    <recommendedName>
        <fullName evidence="1">Lipoyl-binding domain-containing protein</fullName>
    </recommendedName>
</protein>
<gene>
    <name evidence="2" type="ORF">CVV64_03220</name>
</gene>
<dbReference type="Proteomes" id="UP000233256">
    <property type="component" value="Unassembled WGS sequence"/>
</dbReference>
<name>A0A2N1PTL6_9BACT</name>
<proteinExistence type="predicted"/>
<evidence type="ECO:0000259" key="1">
    <source>
        <dbReference type="Pfam" id="PF00364"/>
    </source>
</evidence>
<dbReference type="PANTHER" id="PTHR47597:SF1">
    <property type="entry name" value="IS A MEMBER OF THE PF|00364 BIOTIN-REQUIRING ENZYMES FAMILY-RELATED"/>
    <property type="match status" value="1"/>
</dbReference>
<sequence>MKAKILKKFVELVTDSGVGELELDFGDTSLRIKKRFSIQGQGTEYTHSHHAGASVDGLLSSGSDDDELVKVKSTRVGIFYSTSVSDAVENVIVGERIQEGQPVCMIHVMGIENVVKSPVSGILEAIYLTDAQPVEYGQPLFAVRPEEVL</sequence>
<dbReference type="CDD" id="cd06850">
    <property type="entry name" value="biotinyl_domain"/>
    <property type="match status" value="1"/>
</dbReference>
<feature type="domain" description="Lipoyl-binding" evidence="1">
    <location>
        <begin position="71"/>
        <end position="142"/>
    </location>
</feature>
<evidence type="ECO:0000313" key="3">
    <source>
        <dbReference type="Proteomes" id="UP000233256"/>
    </source>
</evidence>
<organism evidence="2 3">
    <name type="scientific">Candidatus Wallbacteria bacterium HGW-Wallbacteria-1</name>
    <dbReference type="NCBI Taxonomy" id="2013854"/>
    <lineage>
        <taxon>Bacteria</taxon>
        <taxon>Candidatus Walliibacteriota</taxon>
    </lineage>
</organism>
<dbReference type="EMBL" id="PGXC01000002">
    <property type="protein sequence ID" value="PKK91688.1"/>
    <property type="molecule type" value="Genomic_DNA"/>
</dbReference>
<reference evidence="2 3" key="1">
    <citation type="journal article" date="2017" name="ISME J.">
        <title>Potential for microbial H2 and metal transformations associated with novel bacteria and archaea in deep terrestrial subsurface sediments.</title>
        <authorList>
            <person name="Hernsdorf A.W."/>
            <person name="Amano Y."/>
            <person name="Miyakawa K."/>
            <person name="Ise K."/>
            <person name="Suzuki Y."/>
            <person name="Anantharaman K."/>
            <person name="Probst A."/>
            <person name="Burstein D."/>
            <person name="Thomas B.C."/>
            <person name="Banfield J.F."/>
        </authorList>
    </citation>
    <scope>NUCLEOTIDE SEQUENCE [LARGE SCALE GENOMIC DNA]</scope>
    <source>
        <strain evidence="2">HGW-Wallbacteria-1</strain>
    </source>
</reference>
<dbReference type="InterPro" id="IPR000089">
    <property type="entry name" value="Biotin_lipoyl"/>
</dbReference>
<dbReference type="Gene3D" id="2.40.50.100">
    <property type="match status" value="1"/>
</dbReference>
<evidence type="ECO:0000313" key="2">
    <source>
        <dbReference type="EMBL" id="PKK91688.1"/>
    </source>
</evidence>